<dbReference type="CDD" id="cd00056">
    <property type="entry name" value="ENDO3c"/>
    <property type="match status" value="1"/>
</dbReference>
<proteinExistence type="inferred from homology"/>
<dbReference type="GO" id="GO:0000701">
    <property type="term" value="F:purine-specific mismatch base pair DNA N-glycosylase activity"/>
    <property type="evidence" value="ECO:0007669"/>
    <property type="project" value="UniProtKB-EC"/>
</dbReference>
<keyword evidence="10 14" id="KW-0408">Iron</keyword>
<dbReference type="InterPro" id="IPR029119">
    <property type="entry name" value="MutY_C"/>
</dbReference>
<organism evidence="16 17">
    <name type="scientific">Buchnera aphidicola</name>
    <name type="common">Hyperomyzus lactucae</name>
    <dbReference type="NCBI Taxonomy" id="1241860"/>
    <lineage>
        <taxon>Bacteria</taxon>
        <taxon>Pseudomonadati</taxon>
        <taxon>Pseudomonadota</taxon>
        <taxon>Gammaproteobacteria</taxon>
        <taxon>Enterobacterales</taxon>
        <taxon>Erwiniaceae</taxon>
        <taxon>Buchnera</taxon>
    </lineage>
</organism>
<evidence type="ECO:0000259" key="15">
    <source>
        <dbReference type="SMART" id="SM00478"/>
    </source>
</evidence>
<keyword evidence="8 14" id="KW-0227">DNA damage</keyword>
<comment type="function">
    <text evidence="2">Adenine glycosylase active on G-A mispairs. MutY also corrects error-prone DNA synthesis past GO lesions which are due to the oxidatively damaged form of guanine: 7,8-dihydro-8-oxoguanine (8-oxo-dGTP).</text>
</comment>
<dbReference type="OrthoDB" id="9802365at2"/>
<evidence type="ECO:0000256" key="3">
    <source>
        <dbReference type="ARBA" id="ARBA00008343"/>
    </source>
</evidence>
<keyword evidence="13 14" id="KW-0326">Glycosidase</keyword>
<reference evidence="16 17" key="2">
    <citation type="submission" date="2019-05" db="EMBL/GenBank/DDBJ databases">
        <title>Genome evolution of the obligate endosymbiont Buchnera aphidicola.</title>
        <authorList>
            <person name="Moran N.A."/>
        </authorList>
    </citation>
    <scope>NUCLEOTIDE SEQUENCE [LARGE SCALE GENOMIC DNA]</scope>
    <source>
        <strain evidence="16 17">Hla</strain>
    </source>
</reference>
<dbReference type="FunFam" id="1.10.340.30:FF:000002">
    <property type="entry name" value="Adenine DNA glycosylase"/>
    <property type="match status" value="1"/>
</dbReference>
<dbReference type="PANTHER" id="PTHR42944">
    <property type="entry name" value="ADENINE DNA GLYCOSYLASE"/>
    <property type="match status" value="1"/>
</dbReference>
<accession>A0A4D6Y5M5</accession>
<dbReference type="SMART" id="SM00478">
    <property type="entry name" value="ENDO3c"/>
    <property type="match status" value="1"/>
</dbReference>
<dbReference type="GO" id="GO:0046872">
    <property type="term" value="F:metal ion binding"/>
    <property type="evidence" value="ECO:0007669"/>
    <property type="project" value="UniProtKB-UniRule"/>
</dbReference>
<keyword evidence="12" id="KW-0234">DNA repair</keyword>
<keyword evidence="6" id="KW-0004">4Fe-4S</keyword>
<dbReference type="InterPro" id="IPR015797">
    <property type="entry name" value="NUDIX_hydrolase-like_dom_sf"/>
</dbReference>
<dbReference type="SMART" id="SM00525">
    <property type="entry name" value="FES"/>
    <property type="match status" value="1"/>
</dbReference>
<sequence>MTIYFFSQLVLNWYHENGRKNLPWQINKTLYTVWISEIMLQQTKVKSVIPYFKKFILNFPNIKSINDSNVDKILHLWSGLGYYSRARNIYKSAQIIKKKHQGIFPSHFSDVIKLPGIGRSTAGAILSLSLNFFYPILDGNVKRILIRYNGIIGYLQDRTIEKTLWNIIKIITPVHNTGKFNQAMMDIGSKICLPKQPKCNVCPLNQKCIARLEENWEKYPIKKIKKTCPKRISWFIIIEFKNTFWVEKNITNKLWNNLFCFPRFDNEILALNWIKEKKINTKKNEKITPFSHTFSHFILDIHPILIKLSCMSNFYEKNNIGLWYNLQNPQNIGLPRPVQKIIEMFKKNALKRKEYEKQ</sequence>
<evidence type="ECO:0000256" key="8">
    <source>
        <dbReference type="ARBA" id="ARBA00022763"/>
    </source>
</evidence>
<dbReference type="GO" id="GO:0006298">
    <property type="term" value="P:mismatch repair"/>
    <property type="evidence" value="ECO:0007669"/>
    <property type="project" value="TreeGrafter"/>
</dbReference>
<name>A0A4D6Y5M5_9GAMM</name>
<dbReference type="InterPro" id="IPR044298">
    <property type="entry name" value="MIG/MutY"/>
</dbReference>
<evidence type="ECO:0000256" key="6">
    <source>
        <dbReference type="ARBA" id="ARBA00022485"/>
    </source>
</evidence>
<evidence type="ECO:0000313" key="16">
    <source>
        <dbReference type="EMBL" id="QCI21260.1"/>
    </source>
</evidence>
<keyword evidence="9" id="KW-0378">Hydrolase</keyword>
<evidence type="ECO:0000256" key="14">
    <source>
        <dbReference type="RuleBase" id="RU365096"/>
    </source>
</evidence>
<protein>
    <recommendedName>
        <fullName evidence="5 14">Adenine DNA glycosylase</fullName>
        <ecNumber evidence="4 14">3.2.2.31</ecNumber>
    </recommendedName>
</protein>
<comment type="cofactor">
    <cofactor evidence="14">
        <name>[4Fe-4S] cluster</name>
        <dbReference type="ChEBI" id="CHEBI:49883"/>
    </cofactor>
    <text evidence="14">Binds 1 [4Fe-4S] cluster.</text>
</comment>
<dbReference type="Pfam" id="PF14815">
    <property type="entry name" value="NUDIX_4"/>
    <property type="match status" value="1"/>
</dbReference>
<evidence type="ECO:0000256" key="1">
    <source>
        <dbReference type="ARBA" id="ARBA00000843"/>
    </source>
</evidence>
<dbReference type="Proteomes" id="UP000298738">
    <property type="component" value="Chromosome"/>
</dbReference>
<dbReference type="GO" id="GO:0032357">
    <property type="term" value="F:oxidized purine DNA binding"/>
    <property type="evidence" value="ECO:0007669"/>
    <property type="project" value="TreeGrafter"/>
</dbReference>
<dbReference type="GO" id="GO:0051539">
    <property type="term" value="F:4 iron, 4 sulfur cluster binding"/>
    <property type="evidence" value="ECO:0007669"/>
    <property type="project" value="UniProtKB-UniRule"/>
</dbReference>
<dbReference type="PROSITE" id="PS01155">
    <property type="entry name" value="ENDONUCLEASE_III_2"/>
    <property type="match status" value="1"/>
</dbReference>
<dbReference type="GO" id="GO:0034039">
    <property type="term" value="F:8-oxo-7,8-dihydroguanine DNA N-glycosylase activity"/>
    <property type="evidence" value="ECO:0007669"/>
    <property type="project" value="TreeGrafter"/>
</dbReference>
<dbReference type="EMBL" id="CP034876">
    <property type="protein sequence ID" value="QCI21260.1"/>
    <property type="molecule type" value="Genomic_DNA"/>
</dbReference>
<gene>
    <name evidence="16" type="ORF">D9V68_02830</name>
</gene>
<dbReference type="PANTHER" id="PTHR42944:SF1">
    <property type="entry name" value="ADENINE DNA GLYCOSYLASE"/>
    <property type="match status" value="1"/>
</dbReference>
<dbReference type="RefSeq" id="WP_158358142.1">
    <property type="nucleotide sequence ID" value="NZ_CP034876.1"/>
</dbReference>
<dbReference type="InterPro" id="IPR004036">
    <property type="entry name" value="Endonuclease-III-like_CS2"/>
</dbReference>
<comment type="similarity">
    <text evidence="3 14">Belongs to the Nth/MutY family.</text>
</comment>
<dbReference type="Gene3D" id="1.10.1670.10">
    <property type="entry name" value="Helix-hairpin-Helix base-excision DNA repair enzymes (C-terminal)"/>
    <property type="match status" value="1"/>
</dbReference>
<dbReference type="CDD" id="cd03431">
    <property type="entry name" value="NUDIX_DNA_Glycosylase_C-MutY"/>
    <property type="match status" value="1"/>
</dbReference>
<dbReference type="Pfam" id="PF00730">
    <property type="entry name" value="HhH-GPD"/>
    <property type="match status" value="1"/>
</dbReference>
<evidence type="ECO:0000256" key="7">
    <source>
        <dbReference type="ARBA" id="ARBA00022723"/>
    </source>
</evidence>
<dbReference type="GO" id="GO:0035485">
    <property type="term" value="F:adenine/guanine mispair binding"/>
    <property type="evidence" value="ECO:0007669"/>
    <property type="project" value="TreeGrafter"/>
</dbReference>
<dbReference type="InterPro" id="IPR023170">
    <property type="entry name" value="HhH_base_excis_C"/>
</dbReference>
<dbReference type="NCBIfam" id="NF008132">
    <property type="entry name" value="PRK10880.1"/>
    <property type="match status" value="1"/>
</dbReference>
<feature type="domain" description="HhH-GPD" evidence="15">
    <location>
        <begin position="39"/>
        <end position="190"/>
    </location>
</feature>
<comment type="catalytic activity">
    <reaction evidence="1 14">
        <text>Hydrolyzes free adenine bases from 7,8-dihydro-8-oxoguanine:adenine mismatched double-stranded DNA, leaving an apurinic site.</text>
        <dbReference type="EC" id="3.2.2.31"/>
    </reaction>
</comment>
<evidence type="ECO:0000256" key="11">
    <source>
        <dbReference type="ARBA" id="ARBA00023014"/>
    </source>
</evidence>
<keyword evidence="7" id="KW-0479">Metal-binding</keyword>
<dbReference type="AlphaFoldDB" id="A0A4D6Y5M5"/>
<dbReference type="Gene3D" id="3.90.79.10">
    <property type="entry name" value="Nucleoside Triphosphate Pyrophosphohydrolase"/>
    <property type="match status" value="1"/>
</dbReference>
<dbReference type="Gene3D" id="1.10.340.30">
    <property type="entry name" value="Hypothetical protein, domain 2"/>
    <property type="match status" value="1"/>
</dbReference>
<evidence type="ECO:0000256" key="2">
    <source>
        <dbReference type="ARBA" id="ARBA00002933"/>
    </source>
</evidence>
<dbReference type="InterPro" id="IPR003651">
    <property type="entry name" value="Endonuclease3_FeS-loop_motif"/>
</dbReference>
<evidence type="ECO:0000256" key="5">
    <source>
        <dbReference type="ARBA" id="ARBA00022023"/>
    </source>
</evidence>
<dbReference type="GO" id="GO:0006284">
    <property type="term" value="P:base-excision repair"/>
    <property type="evidence" value="ECO:0007669"/>
    <property type="project" value="UniProtKB-UniRule"/>
</dbReference>
<dbReference type="SUPFAM" id="SSF48150">
    <property type="entry name" value="DNA-glycosylase"/>
    <property type="match status" value="1"/>
</dbReference>
<dbReference type="NCBIfam" id="TIGR01084">
    <property type="entry name" value="mutY"/>
    <property type="match status" value="1"/>
</dbReference>
<reference evidence="16 17" key="1">
    <citation type="submission" date="2018-12" db="EMBL/GenBank/DDBJ databases">
        <authorList>
            <person name="Chong R.A."/>
        </authorList>
    </citation>
    <scope>NUCLEOTIDE SEQUENCE [LARGE SCALE GENOMIC DNA]</scope>
    <source>
        <strain evidence="16 17">Hla</strain>
    </source>
</reference>
<dbReference type="EC" id="3.2.2.31" evidence="4 14"/>
<evidence type="ECO:0000256" key="4">
    <source>
        <dbReference type="ARBA" id="ARBA00012045"/>
    </source>
</evidence>
<evidence type="ECO:0000256" key="12">
    <source>
        <dbReference type="ARBA" id="ARBA00023204"/>
    </source>
</evidence>
<dbReference type="InterPro" id="IPR005760">
    <property type="entry name" value="A/G_AdeGlyc_MutY"/>
</dbReference>
<keyword evidence="11" id="KW-0411">Iron-sulfur</keyword>
<evidence type="ECO:0000256" key="13">
    <source>
        <dbReference type="ARBA" id="ARBA00023295"/>
    </source>
</evidence>
<evidence type="ECO:0000256" key="9">
    <source>
        <dbReference type="ARBA" id="ARBA00022801"/>
    </source>
</evidence>
<evidence type="ECO:0000256" key="10">
    <source>
        <dbReference type="ARBA" id="ARBA00023004"/>
    </source>
</evidence>
<dbReference type="InterPro" id="IPR003265">
    <property type="entry name" value="HhH-GPD_domain"/>
</dbReference>
<evidence type="ECO:0000313" key="17">
    <source>
        <dbReference type="Proteomes" id="UP000298738"/>
    </source>
</evidence>
<dbReference type="InterPro" id="IPR011257">
    <property type="entry name" value="DNA_glycosylase"/>
</dbReference>
<dbReference type="SUPFAM" id="SSF55811">
    <property type="entry name" value="Nudix"/>
    <property type="match status" value="1"/>
</dbReference>